<dbReference type="Proteomes" id="UP000076131">
    <property type="component" value="Unassembled WGS sequence"/>
</dbReference>
<proteinExistence type="predicted"/>
<evidence type="ECO:0000313" key="3">
    <source>
        <dbReference type="Proteomes" id="UP000076131"/>
    </source>
</evidence>
<dbReference type="EMBL" id="LVJS01000036">
    <property type="protein sequence ID" value="KZC23989.1"/>
    <property type="molecule type" value="Genomic_DNA"/>
</dbReference>
<feature type="region of interest" description="Disordered" evidence="1">
    <location>
        <begin position="246"/>
        <end position="265"/>
    </location>
</feature>
<accession>A0A154QIJ1</accession>
<comment type="caution">
    <text evidence="2">The sequence shown here is derived from an EMBL/GenBank/DDBJ whole genome shotgun (WGS) entry which is preliminary data.</text>
</comment>
<reference evidence="2 3" key="1">
    <citation type="journal article" date="2016" name="MBio">
        <title>Lateral Gene Transfer in a Heavy Metal-Contaminated-Groundwater Microbial Community.</title>
        <authorList>
            <person name="Hemme C.L."/>
            <person name="Green S.J."/>
            <person name="Rishishwar L."/>
            <person name="Prakash O."/>
            <person name="Pettenato A."/>
            <person name="Chakraborty R."/>
            <person name="Deutschbauer A.M."/>
            <person name="Van Nostrand J.D."/>
            <person name="Wu L."/>
            <person name="He Z."/>
            <person name="Jordan I.K."/>
            <person name="Hazen T.C."/>
            <person name="Arkin A.P."/>
            <person name="Kostka J.E."/>
            <person name="Zhou J."/>
        </authorList>
    </citation>
    <scope>NUCLEOTIDE SEQUENCE [LARGE SCALE GENOMIC DNA]</scope>
    <source>
        <strain evidence="2 3">FW104-T7</strain>
    </source>
</reference>
<evidence type="ECO:0000313" key="2">
    <source>
        <dbReference type="EMBL" id="KZC23989.1"/>
    </source>
</evidence>
<keyword evidence="3" id="KW-1185">Reference proteome</keyword>
<sequence length="265" mass="29057">MLLSLTPPSVAIMDQVLQGIFLSMKEGAALLDEIGQLPDATAVTILPVSADRVTRSILAQAVLPAIAGDTRQRLGIDAWKYLEHQVGVSLIRGAQDFVLAATAFVFDRMSDNDDEEADLLSRATLTATQFSMRQLALEWMHHACDVLLSEYAPGAAVTVTHPDGLLAWMLAGPVSMLGRWCALQVLREQGWIDTGVDVEDRFEASAHVAMLATEQDGQLVLSLYGVSDALLLASLHLPDERAHAQRLSMRSRWQPRPRTSRGDYR</sequence>
<name>A0A154QIJ1_9GAMM</name>
<gene>
    <name evidence="2" type="ORF">RHOFW104T7_10755</name>
</gene>
<dbReference type="AlphaFoldDB" id="A0A154QIJ1"/>
<evidence type="ECO:0000256" key="1">
    <source>
        <dbReference type="SAM" id="MobiDB-lite"/>
    </source>
</evidence>
<organism evidence="2 3">
    <name type="scientific">Rhodanobacter thiooxydans</name>
    <dbReference type="NCBI Taxonomy" id="416169"/>
    <lineage>
        <taxon>Bacteria</taxon>
        <taxon>Pseudomonadati</taxon>
        <taxon>Pseudomonadota</taxon>
        <taxon>Gammaproteobacteria</taxon>
        <taxon>Lysobacterales</taxon>
        <taxon>Rhodanobacteraceae</taxon>
        <taxon>Rhodanobacter</taxon>
    </lineage>
</organism>
<protein>
    <submittedName>
        <fullName evidence="2">Uncharacterized protein</fullName>
    </submittedName>
</protein>